<reference evidence="1 2" key="1">
    <citation type="submission" date="2018-03" db="EMBL/GenBank/DDBJ databases">
        <title>Lachnoclostridium SNUG30386 gen.nov., sp.nov., isolated from human faeces.</title>
        <authorList>
            <person name="Seo B."/>
            <person name="Jeon K."/>
            <person name="Ko G."/>
        </authorList>
    </citation>
    <scope>NUCLEOTIDE SEQUENCE [LARGE SCALE GENOMIC DNA]</scope>
    <source>
        <strain evidence="1 2">SNUG30386</strain>
    </source>
</reference>
<protein>
    <submittedName>
        <fullName evidence="1">Uncharacterized protein</fullName>
    </submittedName>
</protein>
<accession>A0A2T3FTZ7</accession>
<evidence type="ECO:0000313" key="1">
    <source>
        <dbReference type="EMBL" id="PST38750.1"/>
    </source>
</evidence>
<dbReference type="RefSeq" id="WP_022359554.1">
    <property type="nucleotide sequence ID" value="NZ_CAUWBW010000011.1"/>
</dbReference>
<dbReference type="EMBL" id="PYLO01000001">
    <property type="protein sequence ID" value="PST38750.1"/>
    <property type="molecule type" value="Genomic_DNA"/>
</dbReference>
<name>A0A2T3FTZ7_9CLOT</name>
<gene>
    <name evidence="1" type="ORF">C7U56_02035</name>
</gene>
<sequence>MEEFYKAIEDKIKASGYPGEVNGEDIYNDICDQMEEKENGTYLFLSKKDNGVVFEYKVDILDESFNLSYVHITANNDTFHIDFDN</sequence>
<dbReference type="Proteomes" id="UP000241048">
    <property type="component" value="Unassembled WGS sequence"/>
</dbReference>
<organism evidence="1 2">
    <name type="scientific">Clostridium fessum</name>
    <dbReference type="NCBI Taxonomy" id="2126740"/>
    <lineage>
        <taxon>Bacteria</taxon>
        <taxon>Bacillati</taxon>
        <taxon>Bacillota</taxon>
        <taxon>Clostridia</taxon>
        <taxon>Eubacteriales</taxon>
        <taxon>Clostridiaceae</taxon>
        <taxon>Clostridium</taxon>
    </lineage>
</organism>
<keyword evidence="2" id="KW-1185">Reference proteome</keyword>
<evidence type="ECO:0000313" key="2">
    <source>
        <dbReference type="Proteomes" id="UP000241048"/>
    </source>
</evidence>
<dbReference type="AlphaFoldDB" id="A0A2T3FTZ7"/>
<comment type="caution">
    <text evidence="1">The sequence shown here is derived from an EMBL/GenBank/DDBJ whole genome shotgun (WGS) entry which is preliminary data.</text>
</comment>
<proteinExistence type="predicted"/>